<keyword evidence="4" id="KW-1185">Reference proteome</keyword>
<reference evidence="4" key="1">
    <citation type="submission" date="2016-10" db="EMBL/GenBank/DDBJ databases">
        <authorList>
            <person name="Varghese N."/>
            <person name="Submissions S."/>
        </authorList>
    </citation>
    <scope>NUCLEOTIDE SEQUENCE [LARGE SCALE GENOMIC DNA]</scope>
    <source>
        <strain evidence="4">DSM 22703</strain>
    </source>
</reference>
<evidence type="ECO:0000313" key="4">
    <source>
        <dbReference type="Proteomes" id="UP000198756"/>
    </source>
</evidence>
<dbReference type="Proteomes" id="UP000198756">
    <property type="component" value="Unassembled WGS sequence"/>
</dbReference>
<accession>A0A1G5VPW1</accession>
<evidence type="ECO:0000259" key="2">
    <source>
        <dbReference type="Pfam" id="PF14349"/>
    </source>
</evidence>
<name>A0A1G5VPW1_9BACT</name>
<proteinExistence type="predicted"/>
<gene>
    <name evidence="3" type="ORF">SAMN03080617_00571</name>
</gene>
<dbReference type="EMBL" id="FMXE01000004">
    <property type="protein sequence ID" value="SDA47085.1"/>
    <property type="molecule type" value="Genomic_DNA"/>
</dbReference>
<protein>
    <submittedName>
        <fullName evidence="3">Cell surface protein SprA</fullName>
    </submittedName>
</protein>
<evidence type="ECO:0000256" key="1">
    <source>
        <dbReference type="SAM" id="MobiDB-lite"/>
    </source>
</evidence>
<dbReference type="NCBIfam" id="TIGR04189">
    <property type="entry name" value="surface_SprA"/>
    <property type="match status" value="1"/>
</dbReference>
<dbReference type="InterPro" id="IPR026377">
    <property type="entry name" value="Cell_surface_SprA"/>
</dbReference>
<dbReference type="Pfam" id="PF14349">
    <property type="entry name" value="SprA_N"/>
    <property type="match status" value="2"/>
</dbReference>
<evidence type="ECO:0000313" key="3">
    <source>
        <dbReference type="EMBL" id="SDA47085.1"/>
    </source>
</evidence>
<feature type="domain" description="Gliding motility protein SprA N-terminal" evidence="2">
    <location>
        <begin position="1120"/>
        <end position="1616"/>
    </location>
</feature>
<feature type="region of interest" description="Disordered" evidence="1">
    <location>
        <begin position="1165"/>
        <end position="1190"/>
    </location>
</feature>
<organism evidence="3 4">
    <name type="scientific">Algoriphagus alkaliphilus</name>
    <dbReference type="NCBI Taxonomy" id="279824"/>
    <lineage>
        <taxon>Bacteria</taxon>
        <taxon>Pseudomonadati</taxon>
        <taxon>Bacteroidota</taxon>
        <taxon>Cytophagia</taxon>
        <taxon>Cytophagales</taxon>
        <taxon>Cyclobacteriaceae</taxon>
        <taxon>Algoriphagus</taxon>
    </lineage>
</organism>
<sequence>MDFQELLTFCKGKFRSHGPVLLVILGFVLAVTPAKAQQVAADSTKSRIDSLNIRRLLPSFLLWQNMRTNPLYPYRNPFLLPKSPFIPAPPLAQEVTVLIDSTLRYNIVDQLDTTRFGNEQEYDFERFSEIQQYQVRQDYWRSRARAMDGESAVEGRSLIPPLTVSPSFDRIFGGSEINIVPTGYVNLDFGAIFRRIDNPTLPIRQQQNGGFNFQQQIQMAVNGSMGEKMKIAANFDSNNSFDFQNQLKVEYDGFDEDILQSVEIGNVSMPIQNRLIQGAQNLFGVKTQMRFGKLNVTAVASTQRGRRDNLVIDANGQGRAFDIQASRYDENRHFFLSHFFRDNYERWLRGLPQVLSGVNVTRIEVYIMNRATNTETLRNFAAFMDLGEGRVLLNPSNPAIGTGIPGAPAGNNANLLYSNIGKNPSFRPFDTGSRAIESSLGIRKGVDFEQINGARKLDQTEFFFNPQLGYVSLFRRLQNDEVLAVSYEYTYNGQVYKVGELTEDYQTRREDELIFLKLLRPARINTRVPTWDLMMKNVYSLNASQILRDGFQLQVIYRDDRTGLDNPSLLEGANVKDKPLIRLTGLDNLNPQNDPAPDGNFDFVEGLTMISNRGLLIFPVLEPFGSNLAKNFLPGELVLKDKYVYDTLYRTTQADAELVTRLNKYFIKGRLTAGSASEIQLPGLNIAPGSVIVQAGNIPLTEGVDFTIDYNVGRLVIINDAILQSGKQINVSFEKADLVSFQTRSLLGTRLDYLASQKLNIGGTFLFLNERPNITRIATGNETLRNSLWGLDVNFNDESRWLTKLADALPFTNTKEKSLVQFNAEFAHLIPGTSNTVDGDAASYIDDFEAAVTPFYLGAAANQNWKLSSTPKTQDNKFDLSNQTEDNLGNAFRRARLAWYTIDNIFYRDSGPGVPANLSSQDRRNHYVRRVIPQEIFKNQDRDVIVVPQPLFELAFFPSERGMFNYNPNLDFNGFLPNPRLNYGGVTRAITTEVDFDRTNIEYIEFWLMDPFLKGENGRVLDGIFNQNNTTGGKLFINLGDISEDVMKDGSHAFENGLPADGNPTETGQNEWGRITRKQFLIPAFDNSQSSRVNQDVGLDGLKNEDEPAFFQSRFVDRLNVSQQARNAILQDVSADSFQYYLDDKFDQADIKILERYKKFNGMEGNTPVSADPSLPYTASGGNTPDNEDLNADNTINELENYYEYEVDLRPGQLNVGENYIVDQVTNNEGGEEINWYLFRIPVRQPDRVQGDIVGFKSIRWMRTYLTDFAQPVVLRMAEFRMVASQWRVFQESLFEKGFFEIPEPDFSNVVVDVVNIEQNAQGSDKHSPYVLPPGIIRDRDNTSTVERRLNEQSLRVCVEDLAPKDARAVFRNLTIDLVQYERIKMFFHANSLDAQDGEISAFLRLGTDYTDNYYEIEVPLVVSPLGTNDPRAVWPLENEIDIAIQEIVGVKVERDNNRVPLNLPFSQNIRQYKVTVVGRPELSMVQGMMLGARNPGTGIGSSKSFCFWANELRVTGFTKSNGWAANAYLNAKIADVAVVSASIRHNSIGFGGLETRLSQRTRQATTQYDISTNVEVNKLLPEALGVSIPMYFSIENSNTRPEYDPLNPDVPFEVALGKYETDAQREAYREIAQDQLKRRNISFNNVRKIKKNTDSPNRVYDLSNFAFSYAMGSVTQTNAQIENYNFKTNRGNATYSFQPKEWKIAPFQNSEGMTSPFLKLIKDFNLNLSPTLLLARVDVDRRFLRSQYRNDQLGTSGVDPLFQKSFFINRSFIINWDLSDNLRVDFESQASAVVDEPKGDLDTEAKRDSVKYNAWRFGRTMNYNHRATLNYSLPLNKLPMTDWIQTDYRYVTTYNWKTGAIGQKDTLGNIIQNTRDQNLTGKFDLMKLYNKNKKLAALNAPKRPGIPGRTTVNAEDTIGTPFSNKLLKFLMMTKEITFNYGVIDGTFLPGYMPNTGLLGMDRAWNNPGWAFLFGSQNPNIRHDLAGNGNIAPSAELTQTFKQNRAMNLRLTGILEPIRDFRVTLEARKREVGDYQEIFRNSLENPGEYQSISPNRLGSYSITGIMIGTAFAKDDSQNNSPLFRNFEKYRSIIKERLDGETVGGVYGINGQDVLIPSFLAAYLGKDPNEVSLNPFPKTPLPNWRVDYRGLSRLKGLSDKFSSINLTHAYSSTYDVSNFSNSLQYQQGLELFNTLQSARRPDITNDDGQFIPIYVLNQVVLSERFSPLIGIDILTKDRLNVAINYNRERNLGLNFSNSQVTEQKSSDFGLTLGYTKAGVKIPFSIQGSQKVLKNDLQLRLDSKVVDVRQVQRKIEEGSTVTNGNLNIQIRPTIGYVINQNLNLTIYFERTINDPRVTTAFRRTSTAFGGQLRFNLSQ</sequence>
<dbReference type="STRING" id="279824.SAMN03080617_00571"/>
<feature type="domain" description="Gliding motility protein SprA N-terminal" evidence="2">
    <location>
        <begin position="122"/>
        <end position="377"/>
    </location>
</feature>
<dbReference type="InterPro" id="IPR025684">
    <property type="entry name" value="SprA_N_dom"/>
</dbReference>